<gene>
    <name evidence="2" type="ORF">A3B49_00915</name>
</gene>
<name>A0A1F5MJ99_9BACT</name>
<keyword evidence="1" id="KW-1133">Transmembrane helix</keyword>
<feature type="transmembrane region" description="Helical" evidence="1">
    <location>
        <begin position="44"/>
        <end position="62"/>
    </location>
</feature>
<sequence>MRIVSNTVVHNEENFVWYALMSIALFVDQLLVWDTGSTDKTIEVGFTIYFLLFSLQASYFIYS</sequence>
<dbReference type="EMBL" id="MFDO01000018">
    <property type="protein sequence ID" value="OGE65432.1"/>
    <property type="molecule type" value="Genomic_DNA"/>
</dbReference>
<organism evidence="2 3">
    <name type="scientific">Candidatus Daviesbacteria bacterium RIFCSPLOWO2_01_FULL_40_24</name>
    <dbReference type="NCBI Taxonomy" id="1797787"/>
    <lineage>
        <taxon>Bacteria</taxon>
        <taxon>Candidatus Daviesiibacteriota</taxon>
    </lineage>
</organism>
<accession>A0A1F5MJ99</accession>
<comment type="caution">
    <text evidence="2">The sequence shown here is derived from an EMBL/GenBank/DDBJ whole genome shotgun (WGS) entry which is preliminary data.</text>
</comment>
<evidence type="ECO:0000313" key="2">
    <source>
        <dbReference type="EMBL" id="OGE65432.1"/>
    </source>
</evidence>
<evidence type="ECO:0000256" key="1">
    <source>
        <dbReference type="SAM" id="Phobius"/>
    </source>
</evidence>
<reference evidence="2 3" key="1">
    <citation type="journal article" date="2016" name="Nat. Commun.">
        <title>Thousands of microbial genomes shed light on interconnected biogeochemical processes in an aquifer system.</title>
        <authorList>
            <person name="Anantharaman K."/>
            <person name="Brown C.T."/>
            <person name="Hug L.A."/>
            <person name="Sharon I."/>
            <person name="Castelle C.J."/>
            <person name="Probst A.J."/>
            <person name="Thomas B.C."/>
            <person name="Singh A."/>
            <person name="Wilkins M.J."/>
            <person name="Karaoz U."/>
            <person name="Brodie E.L."/>
            <person name="Williams K.H."/>
            <person name="Hubbard S.S."/>
            <person name="Banfield J.F."/>
        </authorList>
    </citation>
    <scope>NUCLEOTIDE SEQUENCE [LARGE SCALE GENOMIC DNA]</scope>
</reference>
<keyword evidence="1" id="KW-0472">Membrane</keyword>
<proteinExistence type="predicted"/>
<keyword evidence="1" id="KW-0812">Transmembrane</keyword>
<feature type="transmembrane region" description="Helical" evidence="1">
    <location>
        <begin position="15"/>
        <end position="32"/>
    </location>
</feature>
<dbReference type="Proteomes" id="UP000178017">
    <property type="component" value="Unassembled WGS sequence"/>
</dbReference>
<evidence type="ECO:0000313" key="3">
    <source>
        <dbReference type="Proteomes" id="UP000178017"/>
    </source>
</evidence>
<protein>
    <submittedName>
        <fullName evidence="2">Uncharacterized protein</fullName>
    </submittedName>
</protein>
<dbReference type="AlphaFoldDB" id="A0A1F5MJ99"/>